<accession>A0A7J7EXH5</accession>
<feature type="domain" description="PH" evidence="3">
    <location>
        <begin position="129"/>
        <end position="237"/>
    </location>
</feature>
<evidence type="ECO:0000256" key="1">
    <source>
        <dbReference type="PROSITE-ProRule" id="PRU00983"/>
    </source>
</evidence>
<dbReference type="InterPro" id="IPR026791">
    <property type="entry name" value="DOCK"/>
</dbReference>
<dbReference type="CDD" id="cd13267">
    <property type="entry name" value="PH_DOCK-D"/>
    <property type="match status" value="1"/>
</dbReference>
<keyword evidence="6" id="KW-1185">Reference proteome</keyword>
<dbReference type="InterPro" id="IPR021816">
    <property type="entry name" value="DOCK_C/D_N"/>
</dbReference>
<dbReference type="InterPro" id="IPR035892">
    <property type="entry name" value="C2_domain_sf"/>
</dbReference>
<dbReference type="GO" id="GO:0005085">
    <property type="term" value="F:guanyl-nucleotide exchange factor activity"/>
    <property type="evidence" value="ECO:0007669"/>
    <property type="project" value="InterPro"/>
</dbReference>
<sequence length="1185" mass="134701">KTLNGILGTEVLLLQDRCGGGAGSQLVHCALAFPRSCSAYDIQEAVSSCCKARTPFWAALDTQINQDKDATAILRRQGRYRCSTVPAKAHEEAQSLFVTECIKTYNSDWHLVNYKYEDYSGEFRQLPNKVAKLDKLPVHVYEVDEEVDKDESFKRRFFHLIQLGDGSYNLNFYKDEKISKEPKGSIFLDSCMGVVQNNKVRRFAFELKMQDKSSYLLAADSEVEMEEWITTLNKILQLNFEAAMQEKRNGDSHEDDEQSKLEGSGSGLDSYLPELAKSTREAEIKLKSESRVKLFYLDPDAQKLDFSSAEPEVKPFEEKFGKRILVKCNDLSFNLQCCVAENEEGPTTNVEPFFVTLSLFDIKYNRKISADFHVDLNHFSVRQMLATTSPAPMNGGRQSSPALQDILHEAAMQYPKQGIFSVTCPHPDIFLVARIEKVLQGSITHVAEPYMKSSDSSKVAQKVLKNAKQACQRLGQYRMPFAWAARTLFKDASGNLDKNARFSALYRQDSNKLSNDDMLKLLADFRKPEKMAKLPVILGNLDITIDNVSSDFPNYVNSSYIPMKQFETCTKTPITFEVEEFVPCIPKHTQPYTIYNNHLYVYPKYLKYDSQKSFAKARNIAVCIEFKDSDEEDSQPLKCIYGRPGGPVFTRSAFAAVLHHHQNPEFYDEIKIELPTQLHEKHHLLFTFFHVSCDNSSKGSTKKKDVVETQVGYSWLPLLKDGRVVTNEQHIPVSATLPSGYLGYQELGMGRHYGPEIKWVDGSKPLLKISTHLVSTVYTQDQHLHNFFQYCQKTESGAQALGNELVKYLKSLHAMEGHVMIAFLPTILNQLFRVLTRASQEEVAVNVTRVIIHVVAQCHEEGLESHLRSYVKYAYKAEPYVASEYKTVHEELTKSMTTILKPSADFLTSNKLLKYSWFFFDVLIKSMAQHLIENSKVKCTRRCQMEVGLAFHRVMHRLNHARTACQGKNLADCLLGNMQPNSKHLLTTLESLTFSHLESSSLTSASMSPQMPCYPFPKSHIIDLGINRTFFEAFIQFASCVRNGGNNVCPPSHPQAIKLYFVTFAEECCESEPLFELASKISNFLTTTDGPAKFGLITYDSFYRCTLRKLENIYDDRMLISILPSLNKCFGQLFSMCRALRRNANGVESASSTLKLHSPWRKKTFSLEQLERVQEGEMTFYDGAD</sequence>
<comment type="similarity">
    <text evidence="1">Belongs to the DOCK family.</text>
</comment>
<dbReference type="Gene3D" id="2.60.40.150">
    <property type="entry name" value="C2 domain"/>
    <property type="match status" value="1"/>
</dbReference>
<dbReference type="PANTHER" id="PTHR23317:SF77">
    <property type="entry name" value="DEDICATOR OF CYTOKINESIS PROTEIN 9"/>
    <property type="match status" value="1"/>
</dbReference>
<organism evidence="5 6">
    <name type="scientific">Diceros bicornis minor</name>
    <name type="common">South-central black rhinoceros</name>
    <dbReference type="NCBI Taxonomy" id="77932"/>
    <lineage>
        <taxon>Eukaryota</taxon>
        <taxon>Metazoa</taxon>
        <taxon>Chordata</taxon>
        <taxon>Craniata</taxon>
        <taxon>Vertebrata</taxon>
        <taxon>Euteleostomi</taxon>
        <taxon>Mammalia</taxon>
        <taxon>Eutheria</taxon>
        <taxon>Laurasiatheria</taxon>
        <taxon>Perissodactyla</taxon>
        <taxon>Rhinocerotidae</taxon>
        <taxon>Diceros</taxon>
    </lineage>
</organism>
<dbReference type="PANTHER" id="PTHR23317">
    <property type="entry name" value="DEDICATOR OF CYTOKINESIS DOCK"/>
    <property type="match status" value="1"/>
</dbReference>
<protein>
    <recommendedName>
        <fullName evidence="7">Dedicator of cytokinesis 9</fullName>
    </recommendedName>
</protein>
<dbReference type="Pfam" id="PF14429">
    <property type="entry name" value="DOCK-C2"/>
    <property type="match status" value="1"/>
</dbReference>
<evidence type="ECO:0000259" key="3">
    <source>
        <dbReference type="PROSITE" id="PS50003"/>
    </source>
</evidence>
<evidence type="ECO:0000313" key="6">
    <source>
        <dbReference type="Proteomes" id="UP000551758"/>
    </source>
</evidence>
<dbReference type="InterPro" id="IPR037809">
    <property type="entry name" value="C2_Dock-D"/>
</dbReference>
<dbReference type="SUPFAM" id="SSF50729">
    <property type="entry name" value="PH domain-like"/>
    <property type="match status" value="1"/>
</dbReference>
<reference evidence="5 6" key="1">
    <citation type="journal article" date="2020" name="Mol. Biol. Evol.">
        <title>Interspecific Gene Flow and the Evolution of Specialization in Black and White Rhinoceros.</title>
        <authorList>
            <person name="Moodley Y."/>
            <person name="Westbury M.V."/>
            <person name="Russo I.M."/>
            <person name="Gopalakrishnan S."/>
            <person name="Rakotoarivelo A."/>
            <person name="Olsen R.A."/>
            <person name="Prost S."/>
            <person name="Tunstall T."/>
            <person name="Ryder O.A."/>
            <person name="Dalen L."/>
            <person name="Bruford M.W."/>
        </authorList>
    </citation>
    <scope>NUCLEOTIDE SEQUENCE [LARGE SCALE GENOMIC DNA]</scope>
    <source>
        <strain evidence="5">SBR-YM</strain>
        <tissue evidence="5">Skin</tissue>
    </source>
</reference>
<comment type="caution">
    <text evidence="5">The sequence shown here is derived from an EMBL/GenBank/DDBJ whole genome shotgun (WGS) entry which is preliminary data.</text>
</comment>
<name>A0A7J7EXH5_DICBM</name>
<dbReference type="Proteomes" id="UP000551758">
    <property type="component" value="Unassembled WGS sequence"/>
</dbReference>
<dbReference type="SMART" id="SM00233">
    <property type="entry name" value="PH"/>
    <property type="match status" value="1"/>
</dbReference>
<dbReference type="Pfam" id="PF11878">
    <property type="entry name" value="DOCK_C-D_N"/>
    <property type="match status" value="1"/>
</dbReference>
<feature type="region of interest" description="Disordered" evidence="2">
    <location>
        <begin position="246"/>
        <end position="270"/>
    </location>
</feature>
<dbReference type="GO" id="GO:0007264">
    <property type="term" value="P:small GTPase-mediated signal transduction"/>
    <property type="evidence" value="ECO:0007669"/>
    <property type="project" value="InterPro"/>
</dbReference>
<evidence type="ECO:0000256" key="2">
    <source>
        <dbReference type="SAM" id="MobiDB-lite"/>
    </source>
</evidence>
<evidence type="ECO:0008006" key="7">
    <source>
        <dbReference type="Google" id="ProtNLM"/>
    </source>
</evidence>
<dbReference type="PROSITE" id="PS50003">
    <property type="entry name" value="PH_DOMAIN"/>
    <property type="match status" value="1"/>
</dbReference>
<dbReference type="InterPro" id="IPR001849">
    <property type="entry name" value="PH_domain"/>
</dbReference>
<dbReference type="Pfam" id="PF00169">
    <property type="entry name" value="PH"/>
    <property type="match status" value="1"/>
</dbReference>
<dbReference type="Gene3D" id="2.30.29.30">
    <property type="entry name" value="Pleckstrin-homology domain (PH domain)/Phosphotyrosine-binding domain (PTB)"/>
    <property type="match status" value="1"/>
</dbReference>
<dbReference type="AlphaFoldDB" id="A0A7J7EXH5"/>
<dbReference type="EMBL" id="JACDTQ010002022">
    <property type="protein sequence ID" value="KAF5920391.1"/>
    <property type="molecule type" value="Genomic_DNA"/>
</dbReference>
<feature type="domain" description="C2 DOCK-type" evidence="4">
    <location>
        <begin position="596"/>
        <end position="774"/>
    </location>
</feature>
<evidence type="ECO:0000313" key="5">
    <source>
        <dbReference type="EMBL" id="KAF5920391.1"/>
    </source>
</evidence>
<feature type="non-terminal residue" evidence="5">
    <location>
        <position position="1"/>
    </location>
</feature>
<dbReference type="CDD" id="cd08697">
    <property type="entry name" value="C2_Dock-D"/>
    <property type="match status" value="1"/>
</dbReference>
<evidence type="ECO:0000259" key="4">
    <source>
        <dbReference type="PROSITE" id="PS51650"/>
    </source>
</evidence>
<gene>
    <name evidence="5" type="ORF">HPG69_009641</name>
</gene>
<dbReference type="FunFam" id="2.60.40.150:FF:000015">
    <property type="entry name" value="dedicator of cytokinesis protein 9 isoform X1"/>
    <property type="match status" value="1"/>
</dbReference>
<dbReference type="PROSITE" id="PS51650">
    <property type="entry name" value="C2_DOCK"/>
    <property type="match status" value="1"/>
</dbReference>
<dbReference type="InterPro" id="IPR027007">
    <property type="entry name" value="C2_DOCK-type_domain"/>
</dbReference>
<proteinExistence type="inferred from homology"/>
<dbReference type="InterPro" id="IPR011993">
    <property type="entry name" value="PH-like_dom_sf"/>
</dbReference>